<dbReference type="AlphaFoldDB" id="A0A238K5A8"/>
<keyword evidence="9" id="KW-1185">Reference proteome</keyword>
<keyword evidence="4" id="KW-0249">Electron transport</keyword>
<dbReference type="OrthoDB" id="9805828at2"/>
<evidence type="ECO:0000313" key="9">
    <source>
        <dbReference type="Proteomes" id="UP000220836"/>
    </source>
</evidence>
<name>A0A238K5A8_9RHOB</name>
<evidence type="ECO:0000256" key="5">
    <source>
        <dbReference type="ARBA" id="ARBA00023004"/>
    </source>
</evidence>
<dbReference type="Proteomes" id="UP000220836">
    <property type="component" value="Unassembled WGS sequence"/>
</dbReference>
<keyword evidence="5 6" id="KW-0408">Iron</keyword>
<dbReference type="InterPro" id="IPR009056">
    <property type="entry name" value="Cyt_c-like_dom"/>
</dbReference>
<evidence type="ECO:0000256" key="4">
    <source>
        <dbReference type="ARBA" id="ARBA00022982"/>
    </source>
</evidence>
<dbReference type="RefSeq" id="WP_097803475.1">
    <property type="nucleotide sequence ID" value="NZ_FXYH01000003.1"/>
</dbReference>
<feature type="domain" description="Cytochrome c" evidence="7">
    <location>
        <begin position="74"/>
        <end position="175"/>
    </location>
</feature>
<dbReference type="PRINTS" id="PR00604">
    <property type="entry name" value="CYTCHRMECIAB"/>
</dbReference>
<dbReference type="PROSITE" id="PS51007">
    <property type="entry name" value="CYTC"/>
    <property type="match status" value="1"/>
</dbReference>
<keyword evidence="2 6" id="KW-0349">Heme</keyword>
<dbReference type="SUPFAM" id="SSF46626">
    <property type="entry name" value="Cytochrome c"/>
    <property type="match status" value="1"/>
</dbReference>
<accession>A0A238K5A8</accession>
<protein>
    <submittedName>
        <fullName evidence="8">Cytochrome c-552</fullName>
    </submittedName>
</protein>
<proteinExistence type="predicted"/>
<evidence type="ECO:0000256" key="6">
    <source>
        <dbReference type="PROSITE-ProRule" id="PRU00433"/>
    </source>
</evidence>
<dbReference type="EMBL" id="FXYH01000003">
    <property type="protein sequence ID" value="SMX37116.1"/>
    <property type="molecule type" value="Genomic_DNA"/>
</dbReference>
<evidence type="ECO:0000256" key="1">
    <source>
        <dbReference type="ARBA" id="ARBA00022448"/>
    </source>
</evidence>
<evidence type="ECO:0000259" key="7">
    <source>
        <dbReference type="PROSITE" id="PS51007"/>
    </source>
</evidence>
<gene>
    <name evidence="8" type="primary">cycM_2</name>
    <name evidence="8" type="ORF">PEV8663_00927</name>
</gene>
<dbReference type="GO" id="GO:0009055">
    <property type="term" value="F:electron transfer activity"/>
    <property type="evidence" value="ECO:0007669"/>
    <property type="project" value="InterPro"/>
</dbReference>
<dbReference type="PANTHER" id="PTHR11961">
    <property type="entry name" value="CYTOCHROME C"/>
    <property type="match status" value="1"/>
</dbReference>
<dbReference type="Pfam" id="PF00034">
    <property type="entry name" value="Cytochrom_C"/>
    <property type="match status" value="1"/>
</dbReference>
<reference evidence="8 9" key="1">
    <citation type="submission" date="2017-05" db="EMBL/GenBank/DDBJ databases">
        <authorList>
            <person name="Song R."/>
            <person name="Chenine A.L."/>
            <person name="Ruprecht R.M."/>
        </authorList>
    </citation>
    <scope>NUCLEOTIDE SEQUENCE [LARGE SCALE GENOMIC DNA]</scope>
    <source>
        <strain evidence="8 9">CECT 8663</strain>
    </source>
</reference>
<evidence type="ECO:0000256" key="2">
    <source>
        <dbReference type="ARBA" id="ARBA00022617"/>
    </source>
</evidence>
<keyword evidence="1" id="KW-0813">Transport</keyword>
<dbReference type="GO" id="GO:0046872">
    <property type="term" value="F:metal ion binding"/>
    <property type="evidence" value="ECO:0007669"/>
    <property type="project" value="UniProtKB-KW"/>
</dbReference>
<organism evidence="8 9">
    <name type="scientific">Pelagimonas varians</name>
    <dbReference type="NCBI Taxonomy" id="696760"/>
    <lineage>
        <taxon>Bacteria</taxon>
        <taxon>Pseudomonadati</taxon>
        <taxon>Pseudomonadota</taxon>
        <taxon>Alphaproteobacteria</taxon>
        <taxon>Rhodobacterales</taxon>
        <taxon>Roseobacteraceae</taxon>
        <taxon>Pelagimonas</taxon>
    </lineage>
</organism>
<keyword evidence="3 6" id="KW-0479">Metal-binding</keyword>
<evidence type="ECO:0000313" key="8">
    <source>
        <dbReference type="EMBL" id="SMX37116.1"/>
    </source>
</evidence>
<dbReference type="InterPro" id="IPR002327">
    <property type="entry name" value="Cyt_c_1A/1B"/>
</dbReference>
<dbReference type="InterPro" id="IPR036909">
    <property type="entry name" value="Cyt_c-like_dom_sf"/>
</dbReference>
<dbReference type="GO" id="GO:0020037">
    <property type="term" value="F:heme binding"/>
    <property type="evidence" value="ECO:0007669"/>
    <property type="project" value="InterPro"/>
</dbReference>
<dbReference type="Gene3D" id="1.10.760.10">
    <property type="entry name" value="Cytochrome c-like domain"/>
    <property type="match status" value="1"/>
</dbReference>
<evidence type="ECO:0000256" key="3">
    <source>
        <dbReference type="ARBA" id="ARBA00022723"/>
    </source>
</evidence>
<sequence>MFDTMTMTKVVGGVCGSLLVLLLGKWAAETLYHTGGGGHGDHAQAAYVIDTGDGDDHGDKEVVEIDVAAVLAAGDAVEGGKDFKKKCGSCHKVDDGANGTGPYLYGVVGRAVGTAEGFGGYSGSLSAAADVWTPENLFAFLENPKAYAPGNKMSFKGYPKPADRADVIAYLASLGG</sequence>